<protein>
    <submittedName>
        <fullName evidence="2">DUF1801 domain-containing protein</fullName>
    </submittedName>
</protein>
<evidence type="ECO:0000259" key="1">
    <source>
        <dbReference type="Pfam" id="PF08818"/>
    </source>
</evidence>
<dbReference type="Proteomes" id="UP000298488">
    <property type="component" value="Unassembled WGS sequence"/>
</dbReference>
<reference evidence="2 3" key="1">
    <citation type="submission" date="2019-03" db="EMBL/GenBank/DDBJ databases">
        <title>Genomics of glacier-inhabiting Cryobacterium strains.</title>
        <authorList>
            <person name="Liu Q."/>
            <person name="Xin Y.-H."/>
        </authorList>
    </citation>
    <scope>NUCLEOTIDE SEQUENCE [LARGE SCALE GENOMIC DNA]</scope>
    <source>
        <strain evidence="2 3">CGMCC 1.10440</strain>
    </source>
</reference>
<gene>
    <name evidence="2" type="ORF">E3N84_11665</name>
</gene>
<feature type="domain" description="YdhG-like" evidence="1">
    <location>
        <begin position="32"/>
        <end position="134"/>
    </location>
</feature>
<dbReference type="AlphaFoldDB" id="A0A4V3I9S8"/>
<dbReference type="RefSeq" id="WP_104096479.1">
    <property type="nucleotide sequence ID" value="NZ_JACHBP010000001.1"/>
</dbReference>
<sequence length="147" mass="16139">MADSSSSRNKTLVTSVPVEEFLATVTNARRLADAREIIAIMRRVSGEEPIMWGPSMIGFGSYHYRYDSGHEGDAFIMGLSPRAASMSVYGLYNAYDPDPRLEELGPLTAGKSCVYITKFEAIDHGLFEAMARDAWVRQGGSAPTHSE</sequence>
<evidence type="ECO:0000313" key="2">
    <source>
        <dbReference type="EMBL" id="TFB80628.1"/>
    </source>
</evidence>
<name>A0A4V3I9S8_9MICO</name>
<accession>A0A4V3I9S8</accession>
<proteinExistence type="predicted"/>
<keyword evidence="3" id="KW-1185">Reference proteome</keyword>
<evidence type="ECO:0000313" key="3">
    <source>
        <dbReference type="Proteomes" id="UP000298488"/>
    </source>
</evidence>
<organism evidence="2 3">
    <name type="scientific">Terrimesophilobacter mesophilus</name>
    <dbReference type="NCBI Taxonomy" id="433647"/>
    <lineage>
        <taxon>Bacteria</taxon>
        <taxon>Bacillati</taxon>
        <taxon>Actinomycetota</taxon>
        <taxon>Actinomycetes</taxon>
        <taxon>Micrococcales</taxon>
        <taxon>Microbacteriaceae</taxon>
        <taxon>Terrimesophilobacter</taxon>
    </lineage>
</organism>
<dbReference type="OrthoDB" id="5951444at2"/>
<dbReference type="EMBL" id="SOFI01000003">
    <property type="protein sequence ID" value="TFB80628.1"/>
    <property type="molecule type" value="Genomic_DNA"/>
</dbReference>
<dbReference type="InterPro" id="IPR014922">
    <property type="entry name" value="YdhG-like"/>
</dbReference>
<comment type="caution">
    <text evidence="2">The sequence shown here is derived from an EMBL/GenBank/DDBJ whole genome shotgun (WGS) entry which is preliminary data.</text>
</comment>
<dbReference type="Pfam" id="PF08818">
    <property type="entry name" value="DUF1801"/>
    <property type="match status" value="1"/>
</dbReference>